<evidence type="ECO:0000313" key="1">
    <source>
        <dbReference type="EMBL" id="HGV97504.1"/>
    </source>
</evidence>
<comment type="caution">
    <text evidence="1">The sequence shown here is derived from an EMBL/GenBank/DDBJ whole genome shotgun (WGS) entry which is preliminary data.</text>
</comment>
<gene>
    <name evidence="1" type="ORF">ENV60_04335</name>
</gene>
<evidence type="ECO:0008006" key="2">
    <source>
        <dbReference type="Google" id="ProtNLM"/>
    </source>
</evidence>
<accession>A0A7C4TBK9</accession>
<organism evidence="1">
    <name type="scientific">candidate division WOR-3 bacterium</name>
    <dbReference type="NCBI Taxonomy" id="2052148"/>
    <lineage>
        <taxon>Bacteria</taxon>
        <taxon>Bacteria division WOR-3</taxon>
    </lineage>
</organism>
<proteinExistence type="predicted"/>
<dbReference type="AlphaFoldDB" id="A0A7C4TBK9"/>
<protein>
    <recommendedName>
        <fullName evidence="2">DUF5683 domain-containing protein</fullName>
    </recommendedName>
</protein>
<name>A0A7C4TBK9_UNCW3</name>
<reference evidence="1" key="1">
    <citation type="journal article" date="2020" name="mSystems">
        <title>Genome- and Community-Level Interaction Insights into Carbon Utilization and Element Cycling Functions of Hydrothermarchaeota in Hydrothermal Sediment.</title>
        <authorList>
            <person name="Zhou Z."/>
            <person name="Liu Y."/>
            <person name="Xu W."/>
            <person name="Pan J."/>
            <person name="Luo Z.H."/>
            <person name="Li M."/>
        </authorList>
    </citation>
    <scope>NUCLEOTIDE SEQUENCE [LARGE SCALE GENOMIC DNA]</scope>
    <source>
        <strain evidence="1">SpSt-774</strain>
    </source>
</reference>
<sequence length="197" mass="23060">MFLGISLILIQGMNPILASAIMPGWGEMILKRKNEAKTFFIIEGSLWFSYYTFNWFGNRLEQSSRAFAVQHAGANPNRQDIEYFDNLEDFFSSDTYNLMVERDASLYYPDDPQRQQEYIQEHSYFGDDQWQWDTIVNKTLYWEKRKSARENLRRATFMTGFMVINRIVSVINVAVLNPESNIGLDVKPTGIGISYRF</sequence>
<dbReference type="EMBL" id="DTGZ01000081">
    <property type="protein sequence ID" value="HGV97504.1"/>
    <property type="molecule type" value="Genomic_DNA"/>
</dbReference>